<evidence type="ECO:0000256" key="7">
    <source>
        <dbReference type="ARBA" id="ARBA00022833"/>
    </source>
</evidence>
<keyword evidence="9" id="KW-0482">Metalloprotease</keyword>
<dbReference type="Pfam" id="PF01434">
    <property type="entry name" value="Peptidase_M41"/>
    <property type="match status" value="1"/>
</dbReference>
<evidence type="ECO:0000259" key="13">
    <source>
        <dbReference type="SMART" id="SM00382"/>
    </source>
</evidence>
<evidence type="ECO:0000256" key="12">
    <source>
        <dbReference type="SAM" id="Phobius"/>
    </source>
</evidence>
<dbReference type="FunFam" id="3.40.50.300:FF:001025">
    <property type="entry name" value="ATPase family, AAA domain-containing 2B"/>
    <property type="match status" value="1"/>
</dbReference>
<dbReference type="OrthoDB" id="568406at2"/>
<evidence type="ECO:0000256" key="8">
    <source>
        <dbReference type="ARBA" id="ARBA00022840"/>
    </source>
</evidence>
<evidence type="ECO:0000256" key="11">
    <source>
        <dbReference type="RuleBase" id="RU003651"/>
    </source>
</evidence>
<dbReference type="Pfam" id="PF17862">
    <property type="entry name" value="AAA_lid_3"/>
    <property type="match status" value="2"/>
</dbReference>
<dbReference type="SMART" id="SM00382">
    <property type="entry name" value="AAA"/>
    <property type="match status" value="2"/>
</dbReference>
<keyword evidence="12" id="KW-1133">Transmembrane helix</keyword>
<accession>A0A345ZC83</accession>
<comment type="similarity">
    <text evidence="11">Belongs to the AAA ATPase family.</text>
</comment>
<keyword evidence="15" id="KW-1185">Reference proteome</keyword>
<reference evidence="14 15" key="1">
    <citation type="submission" date="2017-12" db="EMBL/GenBank/DDBJ databases">
        <title>Chromulinavorax destructans is a abundant pathogen of dominant heterotrophic picoflagllates.</title>
        <authorList>
            <person name="Deeg C.M."/>
            <person name="Zimmer M."/>
            <person name="Suttle C.A."/>
        </authorList>
    </citation>
    <scope>NUCLEOTIDE SEQUENCE [LARGE SCALE GENOMIC DNA]</scope>
    <source>
        <strain evidence="14 15">SeV1</strain>
    </source>
</reference>
<keyword evidence="10" id="KW-0175">Coiled coil</keyword>
<dbReference type="InterPro" id="IPR003960">
    <property type="entry name" value="ATPase_AAA_CS"/>
</dbReference>
<dbReference type="InterPro" id="IPR041569">
    <property type="entry name" value="AAA_lid_3"/>
</dbReference>
<feature type="transmembrane region" description="Helical" evidence="12">
    <location>
        <begin position="42"/>
        <end position="61"/>
    </location>
</feature>
<feature type="domain" description="AAA+ ATPase" evidence="13">
    <location>
        <begin position="439"/>
        <end position="580"/>
    </location>
</feature>
<evidence type="ECO:0000313" key="15">
    <source>
        <dbReference type="Proteomes" id="UP000254834"/>
    </source>
</evidence>
<keyword evidence="4" id="KW-0479">Metal-binding</keyword>
<dbReference type="AlphaFoldDB" id="A0A345ZC83"/>
<dbReference type="PROSITE" id="PS00674">
    <property type="entry name" value="AAA"/>
    <property type="match status" value="1"/>
</dbReference>
<gene>
    <name evidence="14" type="ORF">C0J27_04100</name>
</gene>
<dbReference type="KEGG" id="cdes:C0J27_04100"/>
<dbReference type="GO" id="GO:0016887">
    <property type="term" value="F:ATP hydrolysis activity"/>
    <property type="evidence" value="ECO:0007669"/>
    <property type="project" value="InterPro"/>
</dbReference>
<protein>
    <recommendedName>
        <fullName evidence="13">AAA+ ATPase domain-containing protein</fullName>
    </recommendedName>
</protein>
<dbReference type="GO" id="GO:0004222">
    <property type="term" value="F:metalloendopeptidase activity"/>
    <property type="evidence" value="ECO:0007669"/>
    <property type="project" value="InterPro"/>
</dbReference>
<keyword evidence="12" id="KW-0472">Membrane</keyword>
<dbReference type="GO" id="GO:0005524">
    <property type="term" value="F:ATP binding"/>
    <property type="evidence" value="ECO:0007669"/>
    <property type="project" value="UniProtKB-KW"/>
</dbReference>
<keyword evidence="7" id="KW-0862">Zinc</keyword>
<dbReference type="Proteomes" id="UP000254834">
    <property type="component" value="Chromosome"/>
</dbReference>
<dbReference type="InterPro" id="IPR037219">
    <property type="entry name" value="Peptidase_M41-like"/>
</dbReference>
<dbReference type="InterPro" id="IPR003593">
    <property type="entry name" value="AAA+_ATPase"/>
</dbReference>
<dbReference type="EMBL" id="CP025544">
    <property type="protein sequence ID" value="AXK60900.1"/>
    <property type="molecule type" value="Genomic_DNA"/>
</dbReference>
<dbReference type="Gene3D" id="1.10.8.60">
    <property type="match status" value="2"/>
</dbReference>
<dbReference type="FunFam" id="3.40.50.300:FF:002568">
    <property type="entry name" value="Cell division protein (FtsH)"/>
    <property type="match status" value="1"/>
</dbReference>
<name>A0A345ZC83_9BACT</name>
<dbReference type="Pfam" id="PF00004">
    <property type="entry name" value="AAA"/>
    <property type="match status" value="2"/>
</dbReference>
<evidence type="ECO:0000256" key="9">
    <source>
        <dbReference type="ARBA" id="ARBA00023049"/>
    </source>
</evidence>
<dbReference type="InterPro" id="IPR000642">
    <property type="entry name" value="Peptidase_M41"/>
</dbReference>
<proteinExistence type="inferred from homology"/>
<dbReference type="InterPro" id="IPR027417">
    <property type="entry name" value="P-loop_NTPase"/>
</dbReference>
<keyword evidence="3" id="KW-0645">Protease</keyword>
<keyword evidence="8 11" id="KW-0067">ATP-binding</keyword>
<dbReference type="RefSeq" id="WP_115585915.1">
    <property type="nucleotide sequence ID" value="NZ_CP025544.1"/>
</dbReference>
<evidence type="ECO:0000256" key="4">
    <source>
        <dbReference type="ARBA" id="ARBA00022723"/>
    </source>
</evidence>
<keyword evidence="6" id="KW-0378">Hydrolase</keyword>
<dbReference type="Gene3D" id="3.40.50.300">
    <property type="entry name" value="P-loop containing nucleotide triphosphate hydrolases"/>
    <property type="match status" value="2"/>
</dbReference>
<evidence type="ECO:0000256" key="6">
    <source>
        <dbReference type="ARBA" id="ARBA00022801"/>
    </source>
</evidence>
<evidence type="ECO:0000256" key="3">
    <source>
        <dbReference type="ARBA" id="ARBA00022670"/>
    </source>
</evidence>
<dbReference type="GO" id="GO:0004176">
    <property type="term" value="F:ATP-dependent peptidase activity"/>
    <property type="evidence" value="ECO:0007669"/>
    <property type="project" value="InterPro"/>
</dbReference>
<evidence type="ECO:0000256" key="5">
    <source>
        <dbReference type="ARBA" id="ARBA00022741"/>
    </source>
</evidence>
<evidence type="ECO:0000256" key="2">
    <source>
        <dbReference type="ARBA" id="ARBA00010044"/>
    </source>
</evidence>
<sequence>MSATKKLISLFSLISGLIFLVEPLDAKMFDMYDRSGDLTTTGLIMYSAVGAAIAALSYDIYTTYYIPKKDREATFTDNLLLVAEDHRQYLQSPDAIEDAFNILYNVGYGALVTGVSAMVWKMIDEEEVKVELFNAGDIKTKFSDVAGLDEAKEGMKDIVEYLKHPEKYKAIGAPAPKGVLMYGGPGNGKTLLARAVAGEVNCSFISMAGSSFVEMYVGLGAQRVRDLFALARRQGPCIIFIDEIDALITKRNSSDTEQNQTVAAFLAEVDGLQDNKYPIIVIGATNRLDAIDRPAIRPGRFDRHIEITKPKTEDRVQLLGMNLAKVKHETSVDIAKIADMTSGFSGAELTNLVNQSALLAVQQDCKVVEMHHLTQAFDTIKESMMTTIDASFNLDIAYPGDITTTFKDIAGLSHAKYEAQALIDYLKNPSSYNNRGINPPKGILLDGPPGNGKTSLARAIAGEANCPFISISGSGFVEKYVGTGAARVRELFEKARKQAPCIIFIDEIDALLSKRSDSDGSGGQDERNSTIAEFLSQVDGLKNNKKPVILIGATNRRQALDESAIRPGRFDQKIHISNPSQQDRLEMLQIKMKDIKVESDIDLPFIAEMTEGLSGADIAHLINEANRLAMKYGAQSISMNILEQATEKVKNGEEFFVYQLSNEDKKIIAYRKAGRALGIISENKDVVNKVSITPRSNSLGLVSSSSLQESIMHQSAKKRAEIRMLFCEHLAEQKISKQEDAGQSNDLQQAHAMALDMIHMHGIPDKLAQVGNKLKRKEDVAAEIVEEEYKKAQIIINNNKKDLEKIVPVLLEKETLSGQELYDLLGKKKPVKKDDEENIFNKK</sequence>
<feature type="domain" description="AAA+ ATPase" evidence="13">
    <location>
        <begin position="175"/>
        <end position="311"/>
    </location>
</feature>
<dbReference type="PANTHER" id="PTHR23076:SF97">
    <property type="entry name" value="ATP-DEPENDENT ZINC METALLOPROTEASE YME1L1"/>
    <property type="match status" value="1"/>
</dbReference>
<organism evidence="14 15">
    <name type="scientific">Candidatus Chromulinivorax destructor</name>
    <dbReference type="NCBI Taxonomy" id="2066483"/>
    <lineage>
        <taxon>Bacteria</taxon>
        <taxon>Candidatus Babelota</taxon>
        <taxon>Candidatus Babeliae</taxon>
        <taxon>Candidatus Babeliales</taxon>
        <taxon>Candidatus Chromulinivoraceae</taxon>
        <taxon>Candidatus Chromulinivorax</taxon>
    </lineage>
</organism>
<evidence type="ECO:0000313" key="14">
    <source>
        <dbReference type="EMBL" id="AXK60900.1"/>
    </source>
</evidence>
<dbReference type="InterPro" id="IPR003959">
    <property type="entry name" value="ATPase_AAA_core"/>
</dbReference>
<dbReference type="GO" id="GO:0006508">
    <property type="term" value="P:proteolysis"/>
    <property type="evidence" value="ECO:0007669"/>
    <property type="project" value="UniProtKB-KW"/>
</dbReference>
<dbReference type="SUPFAM" id="SSF52540">
    <property type="entry name" value="P-loop containing nucleoside triphosphate hydrolases"/>
    <property type="match status" value="2"/>
</dbReference>
<dbReference type="Gene3D" id="1.20.58.760">
    <property type="entry name" value="Peptidase M41"/>
    <property type="match status" value="1"/>
</dbReference>
<comment type="cofactor">
    <cofactor evidence="1">
        <name>Zn(2+)</name>
        <dbReference type="ChEBI" id="CHEBI:29105"/>
    </cofactor>
</comment>
<keyword evidence="12" id="KW-0812">Transmembrane</keyword>
<comment type="similarity">
    <text evidence="2">In the C-terminal section; belongs to the peptidase M41 family.</text>
</comment>
<dbReference type="GO" id="GO:0046872">
    <property type="term" value="F:metal ion binding"/>
    <property type="evidence" value="ECO:0007669"/>
    <property type="project" value="UniProtKB-KW"/>
</dbReference>
<keyword evidence="5 11" id="KW-0547">Nucleotide-binding</keyword>
<evidence type="ECO:0000256" key="10">
    <source>
        <dbReference type="ARBA" id="ARBA00023054"/>
    </source>
</evidence>
<evidence type="ECO:0000256" key="1">
    <source>
        <dbReference type="ARBA" id="ARBA00001947"/>
    </source>
</evidence>
<dbReference type="PANTHER" id="PTHR23076">
    <property type="entry name" value="METALLOPROTEASE M41 FTSH"/>
    <property type="match status" value="1"/>
</dbReference>
<dbReference type="SUPFAM" id="SSF140990">
    <property type="entry name" value="FtsH protease domain-like"/>
    <property type="match status" value="1"/>
</dbReference>